<name>A0ABT0MCX6_9BACL</name>
<evidence type="ECO:0000313" key="1">
    <source>
        <dbReference type="EMBL" id="MCL1632729.1"/>
    </source>
</evidence>
<protein>
    <submittedName>
        <fullName evidence="1">Uncharacterized protein</fullName>
    </submittedName>
</protein>
<gene>
    <name evidence="1" type="ORF">M3N64_12445</name>
</gene>
<comment type="caution">
    <text evidence="1">The sequence shown here is derived from an EMBL/GenBank/DDBJ whole genome shotgun (WGS) entry which is preliminary data.</text>
</comment>
<sequence>MYAYILLTDSGTLPSKLVKWWTGDCCTHAAISLDSPLLVYSFGRKCRYNFLKGGFIETDLTQSGQLDMPIKLLRLPLSRESYRQARAMLAHFQHNGDQYRYNFLGILGYIMHRKLNQPHAYFCSQFVSMVLERSGACSLMKPACFVKPADLLELKQAEVVYEGSLIDYLTDGLDTHEPLPVQPA</sequence>
<keyword evidence="2" id="KW-1185">Reference proteome</keyword>
<proteinExistence type="predicted"/>
<organism evidence="1 2">
    <name type="scientific">Sporolactobacillus mangiferae</name>
    <dbReference type="NCBI Taxonomy" id="2940498"/>
    <lineage>
        <taxon>Bacteria</taxon>
        <taxon>Bacillati</taxon>
        <taxon>Bacillota</taxon>
        <taxon>Bacilli</taxon>
        <taxon>Bacillales</taxon>
        <taxon>Sporolactobacillaceae</taxon>
        <taxon>Sporolactobacillus</taxon>
    </lineage>
</organism>
<dbReference type="Gene3D" id="3.90.1720.10">
    <property type="entry name" value="endopeptidase domain like (from Nostoc punctiforme)"/>
    <property type="match status" value="1"/>
</dbReference>
<dbReference type="SUPFAM" id="SSF54001">
    <property type="entry name" value="Cysteine proteinases"/>
    <property type="match status" value="1"/>
</dbReference>
<evidence type="ECO:0000313" key="2">
    <source>
        <dbReference type="Proteomes" id="UP001203004"/>
    </source>
</evidence>
<reference evidence="1 2" key="1">
    <citation type="submission" date="2022-05" db="EMBL/GenBank/DDBJ databases">
        <title>Sporolactobacillus sp nov CPB3-1, isolated from tree bark (Mangifera indica L.).</title>
        <authorList>
            <person name="Phuengjayaem S."/>
            <person name="Tanasupawat S."/>
        </authorList>
    </citation>
    <scope>NUCLEOTIDE SEQUENCE [LARGE SCALE GENOMIC DNA]</scope>
    <source>
        <strain evidence="1 2">CPB3-1</strain>
    </source>
</reference>
<dbReference type="EMBL" id="JAMAST010000020">
    <property type="protein sequence ID" value="MCL1632729.1"/>
    <property type="molecule type" value="Genomic_DNA"/>
</dbReference>
<dbReference type="InterPro" id="IPR038765">
    <property type="entry name" value="Papain-like_cys_pep_sf"/>
</dbReference>
<accession>A0ABT0MCX6</accession>
<dbReference type="RefSeq" id="WP_249102781.1">
    <property type="nucleotide sequence ID" value="NZ_JAMAST010000020.1"/>
</dbReference>
<dbReference type="Proteomes" id="UP001203004">
    <property type="component" value="Unassembled WGS sequence"/>
</dbReference>